<dbReference type="PANTHER" id="PTHR44757">
    <property type="entry name" value="DIGUANYLATE CYCLASE DGCP"/>
    <property type="match status" value="1"/>
</dbReference>
<protein>
    <submittedName>
        <fullName evidence="7">EAL domain-containing protein</fullName>
    </submittedName>
</protein>
<dbReference type="SMART" id="SM00086">
    <property type="entry name" value="PAC"/>
    <property type="match status" value="2"/>
</dbReference>
<dbReference type="SMART" id="SM00052">
    <property type="entry name" value="EAL"/>
    <property type="match status" value="1"/>
</dbReference>
<comment type="caution">
    <text evidence="7">The sequence shown here is derived from an EMBL/GenBank/DDBJ whole genome shotgun (WGS) entry which is preliminary data.</text>
</comment>
<dbReference type="Pfam" id="PF13426">
    <property type="entry name" value="PAS_9"/>
    <property type="match status" value="2"/>
</dbReference>
<dbReference type="InterPro" id="IPR035965">
    <property type="entry name" value="PAS-like_dom_sf"/>
</dbReference>
<feature type="domain" description="PAC" evidence="4">
    <location>
        <begin position="676"/>
        <end position="728"/>
    </location>
</feature>
<feature type="transmembrane region" description="Helical" evidence="2">
    <location>
        <begin position="114"/>
        <end position="135"/>
    </location>
</feature>
<evidence type="ECO:0000313" key="8">
    <source>
        <dbReference type="Proteomes" id="UP000298325"/>
    </source>
</evidence>
<feature type="transmembrane region" description="Helical" evidence="2">
    <location>
        <begin position="79"/>
        <end position="102"/>
    </location>
</feature>
<comment type="cofactor">
    <cofactor evidence="1">
        <name>Mg(2+)</name>
        <dbReference type="ChEBI" id="CHEBI:18420"/>
    </cofactor>
</comment>
<dbReference type="CDD" id="cd00130">
    <property type="entry name" value="PAS"/>
    <property type="match status" value="2"/>
</dbReference>
<feature type="domain" description="PAS" evidence="3">
    <location>
        <begin position="357"/>
        <end position="399"/>
    </location>
</feature>
<dbReference type="FunFam" id="3.30.70.270:FF:000001">
    <property type="entry name" value="Diguanylate cyclase domain protein"/>
    <property type="match status" value="1"/>
</dbReference>
<dbReference type="SUPFAM" id="SSF55785">
    <property type="entry name" value="PYP-like sensor domain (PAS domain)"/>
    <property type="match status" value="2"/>
</dbReference>
<keyword evidence="2" id="KW-1133">Transmembrane helix</keyword>
<dbReference type="InterPro" id="IPR000014">
    <property type="entry name" value="PAS"/>
</dbReference>
<evidence type="ECO:0000256" key="2">
    <source>
        <dbReference type="SAM" id="Phobius"/>
    </source>
</evidence>
<dbReference type="InterPro" id="IPR035919">
    <property type="entry name" value="EAL_sf"/>
</dbReference>
<dbReference type="InterPro" id="IPR000700">
    <property type="entry name" value="PAS-assoc_C"/>
</dbReference>
<dbReference type="PROSITE" id="PS50887">
    <property type="entry name" value="GGDEF"/>
    <property type="match status" value="1"/>
</dbReference>
<dbReference type="PROSITE" id="PS50883">
    <property type="entry name" value="EAL"/>
    <property type="match status" value="1"/>
</dbReference>
<dbReference type="SUPFAM" id="SSF141868">
    <property type="entry name" value="EAL domain-like"/>
    <property type="match status" value="1"/>
</dbReference>
<dbReference type="NCBIfam" id="TIGR00254">
    <property type="entry name" value="GGDEF"/>
    <property type="match status" value="1"/>
</dbReference>
<accession>A0A4Z1BU85</accession>
<feature type="domain" description="GGDEF" evidence="6">
    <location>
        <begin position="760"/>
        <end position="894"/>
    </location>
</feature>
<dbReference type="SUPFAM" id="SSF55073">
    <property type="entry name" value="Nucleotide cyclase"/>
    <property type="match status" value="1"/>
</dbReference>
<evidence type="ECO:0000256" key="1">
    <source>
        <dbReference type="ARBA" id="ARBA00001946"/>
    </source>
</evidence>
<dbReference type="SMART" id="SM00267">
    <property type="entry name" value="GGDEF"/>
    <property type="match status" value="1"/>
</dbReference>
<dbReference type="InterPro" id="IPR029787">
    <property type="entry name" value="Nucleotide_cyclase"/>
</dbReference>
<feature type="domain" description="PAC" evidence="4">
    <location>
        <begin position="426"/>
        <end position="480"/>
    </location>
</feature>
<keyword evidence="2" id="KW-0812">Transmembrane</keyword>
<dbReference type="NCBIfam" id="TIGR00229">
    <property type="entry name" value="sensory_box"/>
    <property type="match status" value="2"/>
</dbReference>
<dbReference type="SMART" id="SM00091">
    <property type="entry name" value="PAS"/>
    <property type="match status" value="2"/>
</dbReference>
<feature type="domain" description="EAL" evidence="5">
    <location>
        <begin position="903"/>
        <end position="1157"/>
    </location>
</feature>
<evidence type="ECO:0000259" key="3">
    <source>
        <dbReference type="PROSITE" id="PS50112"/>
    </source>
</evidence>
<evidence type="ECO:0000259" key="6">
    <source>
        <dbReference type="PROSITE" id="PS50887"/>
    </source>
</evidence>
<sequence>MAERLSLPADRPLWLKKPVNFFVATALLCAFAVAGNALAVPLFYSVQFIFGSIAVFIAIAMLGAWPAIFVAAAGGLYTWLLWGHPYALMVFVAECLFVIWFCRRTDGSALLADGAYWFVLGIPATLLLYIFALGVELQTAFLMALKQMLNGIFNAAVAGIFLFFLRLIQNRISTAYLVSDQIRGIIFHTTLMIALVAGSIPILQFAHYKQHTQERQVEEQLAHQLERVDAFVRANPGYTNEAWARFRASLPDNTDVEIQPAGAAEAASKETGFQLEHKTSPDEPSLIKRWKQGNYQLTSRVEGQVPLDVVIKRSSRSISEEMDRASLEFLAYLGVLLVLGIAVARLMSNLLTRPIWRLSTLLNSATNGIITTDVSGRTEWVNLGFSRLSGYSLAELQGKRPGDLLQGVDTDPKTIARIGEHLRRQESFEEEILNYNRQGNPYWIRINCEPLRSENGQLAGFIAVETDITEQRKIAHLEKVGSEALQRIAQSERIDETLVALIQSVESLIPGVRCSVELESPLLSDHCDLHFACYLAVHEQSGGRYWQCAPASPAIVDSANQTIGRIHAFYQVGRAWSANDDEVFKRAASIVSVVIERYYAEYKLRESASVFRFANEGIILTDASGIVVDCNAAFANITGLQPFETRGRQIRELLAELEEVAEPGSRFQDSMTREKWVTDTWIRHKSGQRNCVRQSVSAVRSKQGTIHRYVYIFNDISELKEYESQLESMAKFDPLTGLPNRALLSDRLQQAIIQCDRTGSELAVFFIDLDGFKQINDRHGHTVGDQLLKTVANRLKSVMREGDTLARFGGDEFVVVAPLSFEVKSCQLLLDRILDVVSRSSRILGEEVSITASIGVTVYPQSETIDAEQLLRQADQAMYSAKQSGKNQCFYYDADSERAVRDLFGDLKRIEIALANDEFVLFFQPKVNMKTDELIGVEALIRWHHPERGLLAPDEFLPVVDQHSLGIALGEWVIRTALRQSEAWRKQGLNLSVSVNIDPYHLAQDNFVERLGAILQEFPELEPGDFEIEIVESSSLEDLRAVSRVINACRALGVRFGLDDFGTGYSSLTYLRQLPLDYLKIDMSFVRAMLDNPDDLSIVKGVLGLAKSFNLPVIAEGVETSAHYDLLISLGCDYGQGFWLSRPIPPDALFKWAKRWRKPEDYALDSDPAARAGSGRLP</sequence>
<dbReference type="PANTHER" id="PTHR44757:SF2">
    <property type="entry name" value="BIOFILM ARCHITECTURE MAINTENANCE PROTEIN MBAA"/>
    <property type="match status" value="1"/>
</dbReference>
<organism evidence="7 8">
    <name type="scientific">Marinobacter confluentis</name>
    <dbReference type="NCBI Taxonomy" id="1697557"/>
    <lineage>
        <taxon>Bacteria</taxon>
        <taxon>Pseudomonadati</taxon>
        <taxon>Pseudomonadota</taxon>
        <taxon>Gammaproteobacteria</taxon>
        <taxon>Pseudomonadales</taxon>
        <taxon>Marinobacteraceae</taxon>
        <taxon>Marinobacter</taxon>
    </lineage>
</organism>
<keyword evidence="2" id="KW-0472">Membrane</keyword>
<dbReference type="InterPro" id="IPR001633">
    <property type="entry name" value="EAL_dom"/>
</dbReference>
<dbReference type="Gene3D" id="3.30.70.270">
    <property type="match status" value="1"/>
</dbReference>
<evidence type="ECO:0000259" key="5">
    <source>
        <dbReference type="PROSITE" id="PS50883"/>
    </source>
</evidence>
<dbReference type="InterPro" id="IPR000160">
    <property type="entry name" value="GGDEF_dom"/>
</dbReference>
<feature type="transmembrane region" description="Helical" evidence="2">
    <location>
        <begin position="21"/>
        <end position="43"/>
    </location>
</feature>
<feature type="transmembrane region" description="Helical" evidence="2">
    <location>
        <begin position="147"/>
        <end position="165"/>
    </location>
</feature>
<dbReference type="Gene3D" id="3.30.450.20">
    <property type="entry name" value="PAS domain"/>
    <property type="match status" value="2"/>
</dbReference>
<feature type="transmembrane region" description="Helical" evidence="2">
    <location>
        <begin position="329"/>
        <end position="347"/>
    </location>
</feature>
<dbReference type="Gene3D" id="3.20.20.450">
    <property type="entry name" value="EAL domain"/>
    <property type="match status" value="1"/>
</dbReference>
<evidence type="ECO:0000313" key="7">
    <source>
        <dbReference type="EMBL" id="TGN41665.1"/>
    </source>
</evidence>
<dbReference type="Pfam" id="PF00563">
    <property type="entry name" value="EAL"/>
    <property type="match status" value="1"/>
</dbReference>
<feature type="transmembrane region" description="Helical" evidence="2">
    <location>
        <begin position="49"/>
        <end position="72"/>
    </location>
</feature>
<dbReference type="EMBL" id="SRPF01000001">
    <property type="protein sequence ID" value="TGN41665.1"/>
    <property type="molecule type" value="Genomic_DNA"/>
</dbReference>
<dbReference type="InterPro" id="IPR043128">
    <property type="entry name" value="Rev_trsase/Diguanyl_cyclase"/>
</dbReference>
<name>A0A4Z1BU85_9GAMM</name>
<dbReference type="Proteomes" id="UP000298325">
    <property type="component" value="Unassembled WGS sequence"/>
</dbReference>
<dbReference type="CDD" id="cd01948">
    <property type="entry name" value="EAL"/>
    <property type="match status" value="1"/>
</dbReference>
<dbReference type="Pfam" id="PF00990">
    <property type="entry name" value="GGDEF"/>
    <property type="match status" value="1"/>
</dbReference>
<feature type="domain" description="PAS" evidence="3">
    <location>
        <begin position="603"/>
        <end position="654"/>
    </location>
</feature>
<evidence type="ECO:0000259" key="4">
    <source>
        <dbReference type="PROSITE" id="PS50113"/>
    </source>
</evidence>
<dbReference type="RefSeq" id="WP_135802050.1">
    <property type="nucleotide sequence ID" value="NZ_SRPF01000001.1"/>
</dbReference>
<dbReference type="InterPro" id="IPR001610">
    <property type="entry name" value="PAC"/>
</dbReference>
<keyword evidence="8" id="KW-1185">Reference proteome</keyword>
<dbReference type="GO" id="GO:0003824">
    <property type="term" value="F:catalytic activity"/>
    <property type="evidence" value="ECO:0007669"/>
    <property type="project" value="UniProtKB-ARBA"/>
</dbReference>
<dbReference type="InterPro" id="IPR052155">
    <property type="entry name" value="Biofilm_reg_signaling"/>
</dbReference>
<feature type="transmembrane region" description="Helical" evidence="2">
    <location>
        <begin position="185"/>
        <end position="206"/>
    </location>
</feature>
<dbReference type="OrthoDB" id="9176779at2"/>
<dbReference type="PROSITE" id="PS50113">
    <property type="entry name" value="PAC"/>
    <property type="match status" value="2"/>
</dbReference>
<dbReference type="PROSITE" id="PS50112">
    <property type="entry name" value="PAS"/>
    <property type="match status" value="2"/>
</dbReference>
<reference evidence="7 8" key="1">
    <citation type="submission" date="2019-04" db="EMBL/GenBank/DDBJ databases">
        <authorList>
            <person name="Park S."/>
            <person name="Yoon J.-H."/>
        </authorList>
    </citation>
    <scope>NUCLEOTIDE SEQUENCE [LARGE SCALE GENOMIC DNA]</scope>
    <source>
        <strain evidence="7 8">HJM-18</strain>
    </source>
</reference>
<dbReference type="CDD" id="cd01949">
    <property type="entry name" value="GGDEF"/>
    <property type="match status" value="1"/>
</dbReference>
<gene>
    <name evidence="7" type="ORF">E5Q11_03810</name>
</gene>
<proteinExistence type="predicted"/>
<dbReference type="AlphaFoldDB" id="A0A4Z1BU85"/>